<evidence type="ECO:0000313" key="1">
    <source>
        <dbReference type="EMBL" id="MFC4822477.1"/>
    </source>
</evidence>
<gene>
    <name evidence="1" type="ORF">ACFO6Q_19315</name>
</gene>
<evidence type="ECO:0000313" key="2">
    <source>
        <dbReference type="Proteomes" id="UP001595886"/>
    </source>
</evidence>
<name>A0ABV9R3W7_9GAMM</name>
<organism evidence="1 2">
    <name type="scientific">Dokdonella ginsengisoli</name>
    <dbReference type="NCBI Taxonomy" id="363846"/>
    <lineage>
        <taxon>Bacteria</taxon>
        <taxon>Pseudomonadati</taxon>
        <taxon>Pseudomonadota</taxon>
        <taxon>Gammaproteobacteria</taxon>
        <taxon>Lysobacterales</taxon>
        <taxon>Rhodanobacteraceae</taxon>
        <taxon>Dokdonella</taxon>
    </lineage>
</organism>
<accession>A0ABV9R3W7</accession>
<protein>
    <submittedName>
        <fullName evidence="1">DUF3301 domain-containing protein</fullName>
    </submittedName>
</protein>
<sequence length="117" mass="13265">MLGTWILLLAIALAIWAWMDTLRARELAIRHGRELCREAGVQLLDQSVSLKRLRIGRRNGLPSLIRRYQFEISVDGSDRHRGHLDLDGHRLEAWSLPVGEKAAATAIARPNPLRLVE</sequence>
<keyword evidence="2" id="KW-1185">Reference proteome</keyword>
<dbReference type="Proteomes" id="UP001595886">
    <property type="component" value="Unassembled WGS sequence"/>
</dbReference>
<dbReference type="RefSeq" id="WP_380022793.1">
    <property type="nucleotide sequence ID" value="NZ_JBHSHD010000017.1"/>
</dbReference>
<dbReference type="InterPro" id="IPR021732">
    <property type="entry name" value="DUF3301"/>
</dbReference>
<dbReference type="Pfam" id="PF11743">
    <property type="entry name" value="DUF3301"/>
    <property type="match status" value="1"/>
</dbReference>
<dbReference type="EMBL" id="JBHSHD010000017">
    <property type="protein sequence ID" value="MFC4822477.1"/>
    <property type="molecule type" value="Genomic_DNA"/>
</dbReference>
<proteinExistence type="predicted"/>
<comment type="caution">
    <text evidence="1">The sequence shown here is derived from an EMBL/GenBank/DDBJ whole genome shotgun (WGS) entry which is preliminary data.</text>
</comment>
<reference evidence="2" key="1">
    <citation type="journal article" date="2019" name="Int. J. Syst. Evol. Microbiol.">
        <title>The Global Catalogue of Microorganisms (GCM) 10K type strain sequencing project: providing services to taxonomists for standard genome sequencing and annotation.</title>
        <authorList>
            <consortium name="The Broad Institute Genomics Platform"/>
            <consortium name="The Broad Institute Genome Sequencing Center for Infectious Disease"/>
            <person name="Wu L."/>
            <person name="Ma J."/>
        </authorList>
    </citation>
    <scope>NUCLEOTIDE SEQUENCE [LARGE SCALE GENOMIC DNA]</scope>
    <source>
        <strain evidence="2">CCUG 30340</strain>
    </source>
</reference>